<protein>
    <recommendedName>
        <fullName evidence="4">Transglycosylase</fullName>
    </recommendedName>
</protein>
<evidence type="ECO:0000313" key="3">
    <source>
        <dbReference type="Proteomes" id="UP000177328"/>
    </source>
</evidence>
<evidence type="ECO:0008006" key="4">
    <source>
        <dbReference type="Google" id="ProtNLM"/>
    </source>
</evidence>
<reference evidence="2 3" key="1">
    <citation type="journal article" date="2016" name="Nat. Commun.">
        <title>Thousands of microbial genomes shed light on interconnected biogeochemical processes in an aquifer system.</title>
        <authorList>
            <person name="Anantharaman K."/>
            <person name="Brown C.T."/>
            <person name="Hug L.A."/>
            <person name="Sharon I."/>
            <person name="Castelle C.J."/>
            <person name="Probst A.J."/>
            <person name="Thomas B.C."/>
            <person name="Singh A."/>
            <person name="Wilkins M.J."/>
            <person name="Karaoz U."/>
            <person name="Brodie E.L."/>
            <person name="Williams K.H."/>
            <person name="Hubbard S.S."/>
            <person name="Banfield J.F."/>
        </authorList>
    </citation>
    <scope>NUCLEOTIDE SEQUENCE [LARGE SCALE GENOMIC DNA]</scope>
</reference>
<feature type="transmembrane region" description="Helical" evidence="1">
    <location>
        <begin position="58"/>
        <end position="77"/>
    </location>
</feature>
<comment type="caution">
    <text evidence="2">The sequence shown here is derived from an EMBL/GenBank/DDBJ whole genome shotgun (WGS) entry which is preliminary data.</text>
</comment>
<organism evidence="2 3">
    <name type="scientific">Candidatus Daviesbacteria bacterium RIFCSPHIGHO2_02_FULL_43_12</name>
    <dbReference type="NCBI Taxonomy" id="1797776"/>
    <lineage>
        <taxon>Bacteria</taxon>
        <taxon>Candidatus Daviesiibacteriota</taxon>
    </lineage>
</organism>
<dbReference type="EMBL" id="MFDD01000014">
    <property type="protein sequence ID" value="OGE39884.1"/>
    <property type="molecule type" value="Genomic_DNA"/>
</dbReference>
<evidence type="ECO:0000313" key="2">
    <source>
        <dbReference type="EMBL" id="OGE39884.1"/>
    </source>
</evidence>
<dbReference type="AlphaFoldDB" id="A0A1F5KGB5"/>
<proteinExistence type="predicted"/>
<gene>
    <name evidence="2" type="ORF">A3D25_03675</name>
</gene>
<evidence type="ECO:0000256" key="1">
    <source>
        <dbReference type="SAM" id="Phobius"/>
    </source>
</evidence>
<keyword evidence="1" id="KW-1133">Transmembrane helix</keyword>
<keyword evidence="1" id="KW-0812">Transmembrane</keyword>
<keyword evidence="1" id="KW-0472">Membrane</keyword>
<name>A0A1F5KGB5_9BACT</name>
<accession>A0A1F5KGB5</accession>
<feature type="transmembrane region" description="Helical" evidence="1">
    <location>
        <begin position="33"/>
        <end position="51"/>
    </location>
</feature>
<sequence length="86" mass="9287">MSFLLWLLLGSTMGVLAYLLEDKQSWESLTRCLIFGIAGALSGGIAGNLFFGGWLDSIDITSLVMSMLISVLVLFMIKSSVANKLP</sequence>
<dbReference type="Proteomes" id="UP000177328">
    <property type="component" value="Unassembled WGS sequence"/>
</dbReference>